<keyword evidence="3" id="KW-1185">Reference proteome</keyword>
<sequence length="73" mass="7932">MVERTVPALVALLGAPWSYRDARDRRMDTADTWAVGFVVGFPFVLLLGGLAMLAFYLGRRRRRGGSAYGVAGG</sequence>
<dbReference type="Proteomes" id="UP000017840">
    <property type="component" value="Unassembled WGS sequence"/>
</dbReference>
<dbReference type="STRING" id="1324957.K933_14373"/>
<gene>
    <name evidence="2" type="ORF">K933_14373</name>
</gene>
<name>V4HHD1_9EURY</name>
<keyword evidence="1" id="KW-0472">Membrane</keyword>
<evidence type="ECO:0000256" key="1">
    <source>
        <dbReference type="SAM" id="Phobius"/>
    </source>
</evidence>
<feature type="transmembrane region" description="Helical" evidence="1">
    <location>
        <begin position="32"/>
        <end position="57"/>
    </location>
</feature>
<evidence type="ECO:0000313" key="2">
    <source>
        <dbReference type="EMBL" id="ESP87279.1"/>
    </source>
</evidence>
<accession>V4HHD1</accession>
<dbReference type="AlphaFoldDB" id="V4HHD1"/>
<proteinExistence type="predicted"/>
<keyword evidence="1" id="KW-0812">Transmembrane</keyword>
<protein>
    <submittedName>
        <fullName evidence="2">Uncharacterized protein</fullName>
    </submittedName>
</protein>
<comment type="caution">
    <text evidence="2">The sequence shown here is derived from an EMBL/GenBank/DDBJ whole genome shotgun (WGS) entry which is preliminary data.</text>
</comment>
<organism evidence="2 3">
    <name type="scientific">Candidatus Halobonum tyrrellensis G22</name>
    <dbReference type="NCBI Taxonomy" id="1324957"/>
    <lineage>
        <taxon>Archaea</taxon>
        <taxon>Methanobacteriati</taxon>
        <taxon>Methanobacteriota</taxon>
        <taxon>Stenosarchaea group</taxon>
        <taxon>Halobacteria</taxon>
        <taxon>Halobacteriales</taxon>
        <taxon>Haloferacaceae</taxon>
        <taxon>Candidatus Halobonum</taxon>
    </lineage>
</organism>
<reference evidence="2 3" key="1">
    <citation type="journal article" date="2013" name="Genome Announc.">
        <title>Draft Genome Sequence of 'Candidatus Halobonum tyrrellensis' Strain G22, Isolated from the Hypersaline Waters of Lake Tyrrell, Australia.</title>
        <authorList>
            <person name="Ugalde J.A."/>
            <person name="Narasingarao P."/>
            <person name="Kuo S."/>
            <person name="Podell S."/>
            <person name="Allen E.E."/>
        </authorList>
    </citation>
    <scope>NUCLEOTIDE SEQUENCE [LARGE SCALE GENOMIC DNA]</scope>
    <source>
        <strain evidence="2 3">G22</strain>
    </source>
</reference>
<keyword evidence="1" id="KW-1133">Transmembrane helix</keyword>
<dbReference type="RefSeq" id="WP_023395448.1">
    <property type="nucleotide sequence ID" value="NZ_ASGZ01000060.1"/>
</dbReference>
<evidence type="ECO:0000313" key="3">
    <source>
        <dbReference type="Proteomes" id="UP000017840"/>
    </source>
</evidence>
<dbReference type="eggNOG" id="ENOG502N5K8">
    <property type="taxonomic scope" value="Archaea"/>
</dbReference>
<dbReference type="EMBL" id="ASGZ01000060">
    <property type="protein sequence ID" value="ESP87279.1"/>
    <property type="molecule type" value="Genomic_DNA"/>
</dbReference>